<reference evidence="2" key="1">
    <citation type="submission" date="2022-11" db="EMBL/GenBank/DDBJ databases">
        <title>Centuries of genome instability and evolution in soft-shell clam transmissible cancer (bioRxiv).</title>
        <authorList>
            <person name="Hart S.F.M."/>
            <person name="Yonemitsu M.A."/>
            <person name="Giersch R.M."/>
            <person name="Beal B.F."/>
            <person name="Arriagada G."/>
            <person name="Davis B.W."/>
            <person name="Ostrander E.A."/>
            <person name="Goff S.P."/>
            <person name="Metzger M.J."/>
        </authorList>
    </citation>
    <scope>NUCLEOTIDE SEQUENCE</scope>
    <source>
        <strain evidence="2">MELC-2E11</strain>
        <tissue evidence="2">Siphon/mantle</tissue>
    </source>
</reference>
<accession>A0ABY7G1R2</accession>
<keyword evidence="1" id="KW-0472">Membrane</keyword>
<keyword evidence="1" id="KW-0812">Transmembrane</keyword>
<evidence type="ECO:0000313" key="3">
    <source>
        <dbReference type="Proteomes" id="UP001164746"/>
    </source>
</evidence>
<sequence length="99" mass="11562">MRSAIYRILKDTDMNFHIERETEFTKSNRTFNGHLKCRLESGLSRPTQHKKSLYENAPIILSEAVLFLIAFHVFTRGMEFHSQLRKTAMSSVRIRMASS</sequence>
<organism evidence="2 3">
    <name type="scientific">Mya arenaria</name>
    <name type="common">Soft-shell clam</name>
    <dbReference type="NCBI Taxonomy" id="6604"/>
    <lineage>
        <taxon>Eukaryota</taxon>
        <taxon>Metazoa</taxon>
        <taxon>Spiralia</taxon>
        <taxon>Lophotrochozoa</taxon>
        <taxon>Mollusca</taxon>
        <taxon>Bivalvia</taxon>
        <taxon>Autobranchia</taxon>
        <taxon>Heteroconchia</taxon>
        <taxon>Euheterodonta</taxon>
        <taxon>Imparidentia</taxon>
        <taxon>Neoheterodontei</taxon>
        <taxon>Myida</taxon>
        <taxon>Myoidea</taxon>
        <taxon>Myidae</taxon>
        <taxon>Mya</taxon>
    </lineage>
</organism>
<name>A0ABY7G1R2_MYAAR</name>
<evidence type="ECO:0000313" key="2">
    <source>
        <dbReference type="EMBL" id="WAR27237.1"/>
    </source>
</evidence>
<protein>
    <submittedName>
        <fullName evidence="2">Uncharacterized protein</fullName>
    </submittedName>
</protein>
<keyword evidence="1" id="KW-1133">Transmembrane helix</keyword>
<dbReference type="EMBL" id="CP111026">
    <property type="protein sequence ID" value="WAR27237.1"/>
    <property type="molecule type" value="Genomic_DNA"/>
</dbReference>
<gene>
    <name evidence="2" type="ORF">MAR_012941</name>
</gene>
<evidence type="ECO:0000256" key="1">
    <source>
        <dbReference type="SAM" id="Phobius"/>
    </source>
</evidence>
<proteinExistence type="predicted"/>
<keyword evidence="3" id="KW-1185">Reference proteome</keyword>
<dbReference type="Proteomes" id="UP001164746">
    <property type="component" value="Chromosome 15"/>
</dbReference>
<feature type="transmembrane region" description="Helical" evidence="1">
    <location>
        <begin position="53"/>
        <end position="74"/>
    </location>
</feature>